<dbReference type="AlphaFoldDB" id="A0A9P6QQ27"/>
<name>A0A9P6QQ27_9FUNG</name>
<sequence>MKIALTLTVLVAMAATVVAAEDCTGKTPVILRWYRKLSHSSNPARDDKHQFELKVEGKYEDTIEYKKTSGTASNGWVESLRSHDQSWYIAHSDNPAEGLILFANNQQKKFFTHDKIKETSSKIEREYHTCLTWYS</sequence>
<feature type="signal peptide" evidence="1">
    <location>
        <begin position="1"/>
        <end position="19"/>
    </location>
</feature>
<reference evidence="2" key="1">
    <citation type="journal article" date="2020" name="Fungal Divers.">
        <title>Resolving the Mortierellaceae phylogeny through synthesis of multi-gene phylogenetics and phylogenomics.</title>
        <authorList>
            <person name="Vandepol N."/>
            <person name="Liber J."/>
            <person name="Desiro A."/>
            <person name="Na H."/>
            <person name="Kennedy M."/>
            <person name="Barry K."/>
            <person name="Grigoriev I.V."/>
            <person name="Miller A.N."/>
            <person name="O'Donnell K."/>
            <person name="Stajich J.E."/>
            <person name="Bonito G."/>
        </authorList>
    </citation>
    <scope>NUCLEOTIDE SEQUENCE</scope>
    <source>
        <strain evidence="2">NVP60</strain>
    </source>
</reference>
<feature type="chain" id="PRO_5040239091" evidence="1">
    <location>
        <begin position="20"/>
        <end position="135"/>
    </location>
</feature>
<evidence type="ECO:0000313" key="3">
    <source>
        <dbReference type="Proteomes" id="UP000823405"/>
    </source>
</evidence>
<evidence type="ECO:0000313" key="2">
    <source>
        <dbReference type="EMBL" id="KAG0291845.1"/>
    </source>
</evidence>
<comment type="caution">
    <text evidence="2">The sequence shown here is derived from an EMBL/GenBank/DDBJ whole genome shotgun (WGS) entry which is preliminary data.</text>
</comment>
<evidence type="ECO:0000256" key="1">
    <source>
        <dbReference type="SAM" id="SignalP"/>
    </source>
</evidence>
<protein>
    <submittedName>
        <fullName evidence="2">Uncharacterized protein</fullName>
    </submittedName>
</protein>
<keyword evidence="1" id="KW-0732">Signal</keyword>
<dbReference type="Proteomes" id="UP000823405">
    <property type="component" value="Unassembled WGS sequence"/>
</dbReference>
<dbReference type="EMBL" id="JAAAIN010002586">
    <property type="protein sequence ID" value="KAG0291845.1"/>
    <property type="molecule type" value="Genomic_DNA"/>
</dbReference>
<organism evidence="2 3">
    <name type="scientific">Linnemannia gamsii</name>
    <dbReference type="NCBI Taxonomy" id="64522"/>
    <lineage>
        <taxon>Eukaryota</taxon>
        <taxon>Fungi</taxon>
        <taxon>Fungi incertae sedis</taxon>
        <taxon>Mucoromycota</taxon>
        <taxon>Mortierellomycotina</taxon>
        <taxon>Mortierellomycetes</taxon>
        <taxon>Mortierellales</taxon>
        <taxon>Mortierellaceae</taxon>
        <taxon>Linnemannia</taxon>
    </lineage>
</organism>
<proteinExistence type="predicted"/>
<keyword evidence="3" id="KW-1185">Reference proteome</keyword>
<dbReference type="OrthoDB" id="2371445at2759"/>
<accession>A0A9P6QQ27</accession>
<gene>
    <name evidence="2" type="ORF">BGZ97_005773</name>
</gene>